<keyword evidence="3" id="KW-1185">Reference proteome</keyword>
<sequence>MKYLLPLVFGFIISIAAHAQFTVRVIVTEVATQKGDDLYIAGDFNKWNPGDYNFKMKVFGPTRKLYVFKDIPAGEFTFKITRGSWEKVETAANGSDLENHVIEVSGDTSVAYSIAGWKDNFPDKPKPNTASANVQVLDTAFLMPQLNRSRKIWVYLPASYTALKGKTYPVIYMQDAQNLFNEQTAPFGEWGVDECLDSLQKQLNKEYIIVGIDNGGEKRTNEYNPYDNEKYGKGEGSAYVDFIVQTLKPFIDKRFRTQKDVAHTTVAGSSMGGLIALYAVVKYPDVFGSAGVFSPSLWLAPRIFEDVQKTVFKTNHQFFLYAGGKESDDMIPDLRHLENLLKANKLNEITTIEAPLGQHNEKYWRMYFDDFYRSLKM</sequence>
<dbReference type="RefSeq" id="WP_171606801.1">
    <property type="nucleotide sequence ID" value="NZ_WHPF01000003.1"/>
</dbReference>
<dbReference type="InterPro" id="IPR029058">
    <property type="entry name" value="AB_hydrolase_fold"/>
</dbReference>
<comment type="caution">
    <text evidence="2">The sequence shown here is derived from an EMBL/GenBank/DDBJ whole genome shotgun (WGS) entry which is preliminary data.</text>
</comment>
<dbReference type="Gene3D" id="2.60.40.10">
    <property type="entry name" value="Immunoglobulins"/>
    <property type="match status" value="1"/>
</dbReference>
<dbReference type="AlphaFoldDB" id="A0A8J8FFC3"/>
<dbReference type="InterPro" id="IPR000801">
    <property type="entry name" value="Esterase-like"/>
</dbReference>
<dbReference type="PANTHER" id="PTHR48098:SF6">
    <property type="entry name" value="FERRI-BACILLIBACTIN ESTERASE BESA"/>
    <property type="match status" value="1"/>
</dbReference>
<dbReference type="SUPFAM" id="SSF53474">
    <property type="entry name" value="alpha/beta-Hydrolases"/>
    <property type="match status" value="1"/>
</dbReference>
<feature type="chain" id="PRO_5035166225" description="Alpha/beta hydrolase" evidence="1">
    <location>
        <begin position="20"/>
        <end position="377"/>
    </location>
</feature>
<organism evidence="2 3">
    <name type="scientific">Limnovirga soli</name>
    <dbReference type="NCBI Taxonomy" id="2656915"/>
    <lineage>
        <taxon>Bacteria</taxon>
        <taxon>Pseudomonadati</taxon>
        <taxon>Bacteroidota</taxon>
        <taxon>Chitinophagia</taxon>
        <taxon>Chitinophagales</taxon>
        <taxon>Chitinophagaceae</taxon>
        <taxon>Limnovirga</taxon>
    </lineage>
</organism>
<dbReference type="InterPro" id="IPR013783">
    <property type="entry name" value="Ig-like_fold"/>
</dbReference>
<dbReference type="PANTHER" id="PTHR48098">
    <property type="entry name" value="ENTEROCHELIN ESTERASE-RELATED"/>
    <property type="match status" value="1"/>
</dbReference>
<dbReference type="Gene3D" id="3.40.50.1820">
    <property type="entry name" value="alpha/beta hydrolase"/>
    <property type="match status" value="1"/>
</dbReference>
<reference evidence="2" key="1">
    <citation type="submission" date="2019-10" db="EMBL/GenBank/DDBJ databases">
        <title>Draft genome sequence of Panacibacter sp. KCS-6.</title>
        <authorList>
            <person name="Yim K.J."/>
        </authorList>
    </citation>
    <scope>NUCLEOTIDE SEQUENCE</scope>
    <source>
        <strain evidence="2">KCS-6</strain>
    </source>
</reference>
<dbReference type="Proteomes" id="UP000598971">
    <property type="component" value="Unassembled WGS sequence"/>
</dbReference>
<keyword evidence="1" id="KW-0732">Signal</keyword>
<accession>A0A8J8FFC3</accession>
<gene>
    <name evidence="2" type="ORF">GD597_05380</name>
</gene>
<dbReference type="InterPro" id="IPR050583">
    <property type="entry name" value="Mycobacterial_A85_antigen"/>
</dbReference>
<dbReference type="EMBL" id="WHPF01000003">
    <property type="protein sequence ID" value="NNV54886.1"/>
    <property type="molecule type" value="Genomic_DNA"/>
</dbReference>
<feature type="signal peptide" evidence="1">
    <location>
        <begin position="1"/>
        <end position="19"/>
    </location>
</feature>
<dbReference type="Pfam" id="PF00756">
    <property type="entry name" value="Esterase"/>
    <property type="match status" value="1"/>
</dbReference>
<evidence type="ECO:0000313" key="2">
    <source>
        <dbReference type="EMBL" id="NNV54886.1"/>
    </source>
</evidence>
<evidence type="ECO:0008006" key="4">
    <source>
        <dbReference type="Google" id="ProtNLM"/>
    </source>
</evidence>
<evidence type="ECO:0000256" key="1">
    <source>
        <dbReference type="SAM" id="SignalP"/>
    </source>
</evidence>
<evidence type="ECO:0000313" key="3">
    <source>
        <dbReference type="Proteomes" id="UP000598971"/>
    </source>
</evidence>
<name>A0A8J8FFC3_9BACT</name>
<protein>
    <recommendedName>
        <fullName evidence="4">Alpha/beta hydrolase</fullName>
    </recommendedName>
</protein>
<proteinExistence type="predicted"/>